<accession>A0A660L1G5</accession>
<evidence type="ECO:0000313" key="2">
    <source>
        <dbReference type="EMBL" id="RKQ87831.1"/>
    </source>
</evidence>
<dbReference type="Proteomes" id="UP000278962">
    <property type="component" value="Unassembled WGS sequence"/>
</dbReference>
<dbReference type="CDD" id="cd06577">
    <property type="entry name" value="PASTA_pknB"/>
    <property type="match status" value="1"/>
</dbReference>
<dbReference type="InterPro" id="IPR005543">
    <property type="entry name" value="PASTA_dom"/>
</dbReference>
<feature type="domain" description="PASTA" evidence="1">
    <location>
        <begin position="104"/>
        <end position="177"/>
    </location>
</feature>
<comment type="caution">
    <text evidence="2">The sequence shown here is derived from an EMBL/GenBank/DDBJ whole genome shotgun (WGS) entry which is preliminary data.</text>
</comment>
<dbReference type="Gene3D" id="3.30.10.20">
    <property type="match status" value="1"/>
</dbReference>
<dbReference type="AlphaFoldDB" id="A0A660L1G5"/>
<name>A0A660L1G5_9ACTN</name>
<dbReference type="Pfam" id="PF09136">
    <property type="entry name" value="Glucodextran_B"/>
    <property type="match status" value="1"/>
</dbReference>
<dbReference type="InterPro" id="IPR013783">
    <property type="entry name" value="Ig-like_fold"/>
</dbReference>
<evidence type="ECO:0000259" key="1">
    <source>
        <dbReference type="PROSITE" id="PS51178"/>
    </source>
</evidence>
<gene>
    <name evidence="2" type="ORF">C8N24_5860</name>
</gene>
<dbReference type="PROSITE" id="PS51257">
    <property type="entry name" value="PROKAR_LIPOPROTEIN"/>
    <property type="match status" value="1"/>
</dbReference>
<dbReference type="Gene3D" id="2.60.40.10">
    <property type="entry name" value="Immunoglobulins"/>
    <property type="match status" value="1"/>
</dbReference>
<dbReference type="SMART" id="SM00740">
    <property type="entry name" value="PASTA"/>
    <property type="match status" value="1"/>
</dbReference>
<dbReference type="PROSITE" id="PS51178">
    <property type="entry name" value="PASTA"/>
    <property type="match status" value="1"/>
</dbReference>
<proteinExistence type="predicted"/>
<protein>
    <submittedName>
        <fullName evidence="2">PASTA domain-containing protein</fullName>
    </submittedName>
</protein>
<dbReference type="GO" id="GO:0005975">
    <property type="term" value="P:carbohydrate metabolic process"/>
    <property type="evidence" value="ECO:0007669"/>
    <property type="project" value="UniProtKB-ARBA"/>
</dbReference>
<reference evidence="2 3" key="1">
    <citation type="submission" date="2018-10" db="EMBL/GenBank/DDBJ databases">
        <title>Genomic Encyclopedia of Archaeal and Bacterial Type Strains, Phase II (KMG-II): from individual species to whole genera.</title>
        <authorList>
            <person name="Goeker M."/>
        </authorList>
    </citation>
    <scope>NUCLEOTIDE SEQUENCE [LARGE SCALE GENOMIC DNA]</scope>
    <source>
        <strain evidence="2 3">DSM 14954</strain>
    </source>
</reference>
<dbReference type="EMBL" id="RBIL01000002">
    <property type="protein sequence ID" value="RKQ87831.1"/>
    <property type="molecule type" value="Genomic_DNA"/>
</dbReference>
<dbReference type="Pfam" id="PF03793">
    <property type="entry name" value="PASTA"/>
    <property type="match status" value="1"/>
</dbReference>
<dbReference type="RefSeq" id="WP_121256761.1">
    <property type="nucleotide sequence ID" value="NZ_RBIL01000002.1"/>
</dbReference>
<evidence type="ECO:0000313" key="3">
    <source>
        <dbReference type="Proteomes" id="UP000278962"/>
    </source>
</evidence>
<dbReference type="OrthoDB" id="9766909at2"/>
<keyword evidence="3" id="KW-1185">Reference proteome</keyword>
<sequence>MRVLALLLTTGLLVTACGEAPKPAANARVTLKLDLPDDGGSVREDRVMVQGTVSPADAAVRIGGEDAEVDGGEFSKEVALEPGGNVIDVTATSPGRRPATDAVRVERDMRVDVPDVVGQELDQAKTAIGKVGLRTVEDDRGSWLDRVIPGTDHVCSTSPDAGTPVEKGTTVTLVIQREC</sequence>
<organism evidence="2 3">
    <name type="scientific">Solirubrobacter pauli</name>
    <dbReference type="NCBI Taxonomy" id="166793"/>
    <lineage>
        <taxon>Bacteria</taxon>
        <taxon>Bacillati</taxon>
        <taxon>Actinomycetota</taxon>
        <taxon>Thermoleophilia</taxon>
        <taxon>Solirubrobacterales</taxon>
        <taxon>Solirubrobacteraceae</taxon>
        <taxon>Solirubrobacter</taxon>
    </lineage>
</organism>